<gene>
    <name evidence="2" type="ORF">A4X06_0g7667</name>
</gene>
<reference evidence="2" key="2">
    <citation type="journal article" date="2019" name="IMA Fungus">
        <title>Genome sequencing and comparison of five Tilletia species to identify candidate genes for the detection of regulated species infecting wheat.</title>
        <authorList>
            <person name="Nguyen H.D.T."/>
            <person name="Sultana T."/>
            <person name="Kesanakurti P."/>
            <person name="Hambleton S."/>
        </authorList>
    </citation>
    <scope>NUCLEOTIDE SEQUENCE</scope>
    <source>
        <strain evidence="2">DAOMC 236426</strain>
    </source>
</reference>
<dbReference type="GO" id="GO:0003676">
    <property type="term" value="F:nucleic acid binding"/>
    <property type="evidence" value="ECO:0007669"/>
    <property type="project" value="InterPro"/>
</dbReference>
<dbReference type="InterPro" id="IPR012337">
    <property type="entry name" value="RNaseH-like_sf"/>
</dbReference>
<feature type="region of interest" description="Disordered" evidence="1">
    <location>
        <begin position="212"/>
        <end position="261"/>
    </location>
</feature>
<evidence type="ECO:0000256" key="1">
    <source>
        <dbReference type="SAM" id="MobiDB-lite"/>
    </source>
</evidence>
<sequence>MKILLYASPVWRRGTEQKVAGQPRPRSATVSAHTVRVPGAKGLVNLAEAVQNVALRLILPVWRITPIVSLQCEVSLPPVRLVLDYLRALYAIRLHALPRQHPVAVRLPAMVPAQEHRGLLQVRSRTNRGHLTMKTTPLLEMTRDVQNVERHGPGPEAPWLPTFEQQGFVTISFFEGSDKDTVAKQHNALIEAKAPTRSPCWCIQTARYRQRARQEVDLSSTEPAKTHGTRPRSGHSHNAQGQMPAADLFSPSPAEKLSSGWNLTQLGPRSVHLAWVPGHKDIEGNDYADEMAASRHQSRQAMDKSCQG</sequence>
<dbReference type="SUPFAM" id="SSF53098">
    <property type="entry name" value="Ribonuclease H-like"/>
    <property type="match status" value="1"/>
</dbReference>
<protein>
    <recommendedName>
        <fullName evidence="4">RNase H type-1 domain-containing protein</fullName>
    </recommendedName>
</protein>
<evidence type="ECO:0000313" key="2">
    <source>
        <dbReference type="EMBL" id="KAE8241097.1"/>
    </source>
</evidence>
<evidence type="ECO:0000313" key="3">
    <source>
        <dbReference type="Proteomes" id="UP000077684"/>
    </source>
</evidence>
<comment type="caution">
    <text evidence="2">The sequence shown here is derived from an EMBL/GenBank/DDBJ whole genome shotgun (WGS) entry which is preliminary data.</text>
</comment>
<accession>A0A8X7MLD6</accession>
<evidence type="ECO:0008006" key="4">
    <source>
        <dbReference type="Google" id="ProtNLM"/>
    </source>
</evidence>
<organism evidence="2 3">
    <name type="scientific">Tilletia controversa</name>
    <name type="common">dwarf bunt fungus</name>
    <dbReference type="NCBI Taxonomy" id="13291"/>
    <lineage>
        <taxon>Eukaryota</taxon>
        <taxon>Fungi</taxon>
        <taxon>Dikarya</taxon>
        <taxon>Basidiomycota</taxon>
        <taxon>Ustilaginomycotina</taxon>
        <taxon>Exobasidiomycetes</taxon>
        <taxon>Tilletiales</taxon>
        <taxon>Tilletiaceae</taxon>
        <taxon>Tilletia</taxon>
    </lineage>
</organism>
<reference evidence="2" key="1">
    <citation type="submission" date="2016-04" db="EMBL/GenBank/DDBJ databases">
        <authorList>
            <person name="Nguyen H.D."/>
            <person name="Samba Siva P."/>
            <person name="Cullis J."/>
            <person name="Levesque C.A."/>
            <person name="Hambleton S."/>
        </authorList>
    </citation>
    <scope>NUCLEOTIDE SEQUENCE</scope>
    <source>
        <strain evidence="2">DAOMC 236426</strain>
    </source>
</reference>
<dbReference type="AlphaFoldDB" id="A0A8X7MLD6"/>
<dbReference type="Proteomes" id="UP000077684">
    <property type="component" value="Unassembled WGS sequence"/>
</dbReference>
<dbReference type="EMBL" id="LWDE02001401">
    <property type="protein sequence ID" value="KAE8241097.1"/>
    <property type="molecule type" value="Genomic_DNA"/>
</dbReference>
<proteinExistence type="predicted"/>
<keyword evidence="3" id="KW-1185">Reference proteome</keyword>
<dbReference type="InterPro" id="IPR036397">
    <property type="entry name" value="RNaseH_sf"/>
</dbReference>
<name>A0A8X7MLD6_9BASI</name>
<dbReference type="Gene3D" id="3.30.420.10">
    <property type="entry name" value="Ribonuclease H-like superfamily/Ribonuclease H"/>
    <property type="match status" value="1"/>
</dbReference>